<gene>
    <name evidence="3" type="ORF">LGLO00237_LOCUS7812</name>
</gene>
<feature type="region of interest" description="Disordered" evidence="2">
    <location>
        <begin position="396"/>
        <end position="424"/>
    </location>
</feature>
<dbReference type="EMBL" id="HBIV01010397">
    <property type="protein sequence ID" value="CAE0655890.1"/>
    <property type="molecule type" value="Transcribed_RNA"/>
</dbReference>
<feature type="region of interest" description="Disordered" evidence="2">
    <location>
        <begin position="474"/>
        <end position="511"/>
    </location>
</feature>
<feature type="region of interest" description="Disordered" evidence="2">
    <location>
        <begin position="296"/>
        <end position="358"/>
    </location>
</feature>
<proteinExistence type="predicted"/>
<accession>A0A7S3YM27</accession>
<sequence length="930" mass="108625">MPSRRKKKKFDAFTHSKIYGECMMQLNHKKDEYKKMPMPEIELPSVPRSPSGNMDEDVVRTERRDRSCGSMRKGGSHASNPHYEYNRSYPRALPLKLQKKKPSGIGHTPSVKNILRDNFVPKDPISPSPRWEATNNFMEPIAYMSPITNATNLESKQWAAGLRPEWKKPQPARVLAKRPRAVKKKAEAEELQKVSAADDPWHHIPDSSRRLEIIAVEKRRREMVRNPASQAAAKKPPPLQIAGGPEARPELPRTPKDPSEKLRTFLDLAREEKPNKARSLKLRNWQKTLLRSTNIISPIQPKKVNDDSRWPAPPSTERERRFRHAARMQYSPTIEKKRKKRKKRQKGETPRYESGPACSLAMPDAEAWKQKLESEHKLRARVDTLMKATYNLPQFEGSEKWRKLPSSSEEEEEEQKEDFNQTKTEFTVFDEQAAAEQARELEYLKRKEAEERDQKEREREIYVLEDEKTAKYLEKAKAKEARRKTRIERRKKADEERRRKKVEEKERKEEEARLKALDDLIEYNEMDYVQMEDDDELKDVDDDPKYLDPEALQIKSELDAQRAKLAAEVEKISKKCTKLKRLLSKENRNIEKQHQGSVEYQKERRQAEEAEEERRRQRIEYERKLDEEARLEHNMRAQRRIQAETEKTLAEERALKAAQEADRQRKELIRLEDERMLEGMPIDSCPASVGAPICELGGDGHCLTCGGVPAGDFEGENEDDDGLDGLRCPMQLGKKLCPPGPDGTCRTCGIRARDVIVEALKEKERKKKEEKQARLERIKNIMKAQEKHHAARSAASAKEEARVEAERVAQVKKREKEELMRQEKARLNAVQMQRDLERQLNRKNKAIRKQHMKQLEQDKSDLAKLKQEIRNEQINDRRKIRTGKLAYKTALSEQIRARKIAKMKEVQQMERGRFWMKSVVKPPKGQSMIH</sequence>
<feature type="compositionally biased region" description="Basic residues" evidence="2">
    <location>
        <begin position="480"/>
        <end position="490"/>
    </location>
</feature>
<feature type="compositionally biased region" description="Basic and acidic residues" evidence="2">
    <location>
        <begin position="247"/>
        <end position="263"/>
    </location>
</feature>
<feature type="compositionally biased region" description="Basic residues" evidence="2">
    <location>
        <begin position="336"/>
        <end position="345"/>
    </location>
</feature>
<evidence type="ECO:0000313" key="3">
    <source>
        <dbReference type="EMBL" id="CAE0655890.1"/>
    </source>
</evidence>
<reference evidence="3" key="1">
    <citation type="submission" date="2021-01" db="EMBL/GenBank/DDBJ databases">
        <authorList>
            <person name="Corre E."/>
            <person name="Pelletier E."/>
            <person name="Niang G."/>
            <person name="Scheremetjew M."/>
            <person name="Finn R."/>
            <person name="Kale V."/>
            <person name="Holt S."/>
            <person name="Cochrane G."/>
            <person name="Meng A."/>
            <person name="Brown T."/>
            <person name="Cohen L."/>
        </authorList>
    </citation>
    <scope>NUCLEOTIDE SEQUENCE</scope>
    <source>
        <strain evidence="3">CCCM811</strain>
    </source>
</reference>
<protein>
    <submittedName>
        <fullName evidence="3">Uncharacterized protein</fullName>
    </submittedName>
</protein>
<dbReference type="AlphaFoldDB" id="A0A7S3YM27"/>
<feature type="compositionally biased region" description="Basic and acidic residues" evidence="2">
    <location>
        <begin position="57"/>
        <end position="67"/>
    </location>
</feature>
<feature type="compositionally biased region" description="Basic and acidic residues" evidence="2">
    <location>
        <begin position="491"/>
        <end position="511"/>
    </location>
</feature>
<evidence type="ECO:0000256" key="1">
    <source>
        <dbReference type="SAM" id="Coils"/>
    </source>
</evidence>
<organism evidence="3">
    <name type="scientific">Lotharella globosa</name>
    <dbReference type="NCBI Taxonomy" id="91324"/>
    <lineage>
        <taxon>Eukaryota</taxon>
        <taxon>Sar</taxon>
        <taxon>Rhizaria</taxon>
        <taxon>Cercozoa</taxon>
        <taxon>Chlorarachniophyceae</taxon>
        <taxon>Lotharella</taxon>
    </lineage>
</organism>
<feature type="region of interest" description="Disordered" evidence="2">
    <location>
        <begin position="41"/>
        <end position="86"/>
    </location>
</feature>
<keyword evidence="1" id="KW-0175">Coiled coil</keyword>
<feature type="coiled-coil region" evidence="1">
    <location>
        <begin position="753"/>
        <end position="875"/>
    </location>
</feature>
<feature type="region of interest" description="Disordered" evidence="2">
    <location>
        <begin position="586"/>
        <end position="616"/>
    </location>
</feature>
<evidence type="ECO:0000256" key="2">
    <source>
        <dbReference type="SAM" id="MobiDB-lite"/>
    </source>
</evidence>
<name>A0A7S3YM27_9EUKA</name>
<feature type="region of interest" description="Disordered" evidence="2">
    <location>
        <begin position="223"/>
        <end position="263"/>
    </location>
</feature>